<accession>A0A9Q3FVH5</accession>
<gene>
    <name evidence="2" type="ORF">O181_086751</name>
</gene>
<evidence type="ECO:0000313" key="2">
    <source>
        <dbReference type="EMBL" id="MBW0547036.1"/>
    </source>
</evidence>
<reference evidence="2" key="1">
    <citation type="submission" date="2021-03" db="EMBL/GenBank/DDBJ databases">
        <title>Draft genome sequence of rust myrtle Austropuccinia psidii MF-1, a brazilian biotype.</title>
        <authorList>
            <person name="Quecine M.C."/>
            <person name="Pachon D.M.R."/>
            <person name="Bonatelli M.L."/>
            <person name="Correr F.H."/>
            <person name="Franceschini L.M."/>
            <person name="Leite T.F."/>
            <person name="Margarido G.R.A."/>
            <person name="Almeida C.A."/>
            <person name="Ferrarezi J.A."/>
            <person name="Labate C.A."/>
        </authorList>
    </citation>
    <scope>NUCLEOTIDE SEQUENCE</scope>
    <source>
        <strain evidence="2">MF-1</strain>
    </source>
</reference>
<sequence>MLTSPHCPPDVTLTLPPSSALTTASASIPPPINRIMLPKDHQDMPPTLPPHASLQSLHSRRNLKICLQHCHPMSSLTHPYASAASLLTILRLPWRPQPPAYPFTLLTIRMLT</sequence>
<evidence type="ECO:0000313" key="3">
    <source>
        <dbReference type="Proteomes" id="UP000765509"/>
    </source>
</evidence>
<keyword evidence="3" id="KW-1185">Reference proteome</keyword>
<comment type="caution">
    <text evidence="2">The sequence shown here is derived from an EMBL/GenBank/DDBJ whole genome shotgun (WGS) entry which is preliminary data.</text>
</comment>
<dbReference type="AlphaFoldDB" id="A0A9Q3FVH5"/>
<protein>
    <submittedName>
        <fullName evidence="2">Uncharacterized protein</fullName>
    </submittedName>
</protein>
<dbReference type="Proteomes" id="UP000765509">
    <property type="component" value="Unassembled WGS sequence"/>
</dbReference>
<dbReference type="EMBL" id="AVOT02052084">
    <property type="protein sequence ID" value="MBW0547036.1"/>
    <property type="molecule type" value="Genomic_DNA"/>
</dbReference>
<feature type="region of interest" description="Disordered" evidence="1">
    <location>
        <begin position="1"/>
        <end position="27"/>
    </location>
</feature>
<name>A0A9Q3FVH5_9BASI</name>
<feature type="compositionally biased region" description="Low complexity" evidence="1">
    <location>
        <begin position="12"/>
        <end position="27"/>
    </location>
</feature>
<organism evidence="2 3">
    <name type="scientific">Austropuccinia psidii MF-1</name>
    <dbReference type="NCBI Taxonomy" id="1389203"/>
    <lineage>
        <taxon>Eukaryota</taxon>
        <taxon>Fungi</taxon>
        <taxon>Dikarya</taxon>
        <taxon>Basidiomycota</taxon>
        <taxon>Pucciniomycotina</taxon>
        <taxon>Pucciniomycetes</taxon>
        <taxon>Pucciniales</taxon>
        <taxon>Sphaerophragmiaceae</taxon>
        <taxon>Austropuccinia</taxon>
    </lineage>
</organism>
<proteinExistence type="predicted"/>
<evidence type="ECO:0000256" key="1">
    <source>
        <dbReference type="SAM" id="MobiDB-lite"/>
    </source>
</evidence>